<dbReference type="RefSeq" id="WP_211911739.1">
    <property type="nucleotide sequence ID" value="NZ_CP036498.1"/>
</dbReference>
<evidence type="ECO:0000313" key="2">
    <source>
        <dbReference type="Proteomes" id="UP000682843"/>
    </source>
</evidence>
<evidence type="ECO:0008006" key="3">
    <source>
        <dbReference type="Google" id="ProtNLM"/>
    </source>
</evidence>
<accession>A0ABX8A3P5</accession>
<organism evidence="1 2">
    <name type="scientific">Tardiphaga alba</name>
    <dbReference type="NCBI Taxonomy" id="340268"/>
    <lineage>
        <taxon>Bacteria</taxon>
        <taxon>Pseudomonadati</taxon>
        <taxon>Pseudomonadota</taxon>
        <taxon>Alphaproteobacteria</taxon>
        <taxon>Hyphomicrobiales</taxon>
        <taxon>Nitrobacteraceae</taxon>
        <taxon>Tardiphaga</taxon>
    </lineage>
</organism>
<dbReference type="EMBL" id="CP036498">
    <property type="protein sequence ID" value="QUS38203.1"/>
    <property type="molecule type" value="Genomic_DNA"/>
</dbReference>
<sequence length="102" mass="11136">MTAITVAGPIGPHQIDRAGNGRTMTFSQQQQFTVTPRDFTMPPHQAVAVIRQQIDATPGADFLDWDASNRIALIEATESAIARLRASLGDRFLIDANAPLQY</sequence>
<keyword evidence="2" id="KW-1185">Reference proteome</keyword>
<reference evidence="1 2" key="1">
    <citation type="submission" date="2019-02" db="EMBL/GenBank/DDBJ databases">
        <title>Emended description of the genus Rhodopseudomonas and description of Rhodopseudomonas albus sp. nov., a non-phototrophic, heavy-metal-tolerant bacterium isolated from garden soil.</title>
        <authorList>
            <person name="Bao Z."/>
            <person name="Cao W.W."/>
            <person name="Sato Y."/>
            <person name="Nishizawa T."/>
            <person name="Zhao J."/>
            <person name="Guo Y."/>
            <person name="Ohta H."/>
        </authorList>
    </citation>
    <scope>NUCLEOTIDE SEQUENCE [LARGE SCALE GENOMIC DNA]</scope>
    <source>
        <strain evidence="1 2">SK50-23</strain>
    </source>
</reference>
<dbReference type="Proteomes" id="UP000682843">
    <property type="component" value="Chromosome"/>
</dbReference>
<evidence type="ECO:0000313" key="1">
    <source>
        <dbReference type="EMBL" id="QUS38203.1"/>
    </source>
</evidence>
<proteinExistence type="predicted"/>
<gene>
    <name evidence="1" type="ORF">RPMA_04570</name>
</gene>
<name>A0ABX8A3P5_9BRAD</name>
<protein>
    <recommendedName>
        <fullName evidence="3">DUF1488 domain-containing protein</fullName>
    </recommendedName>
</protein>